<sequence length="80" mass="8832">MPGNVKAKLYAEELLTAHPELLCKIPTVDGRLQDLLPSENREAKTVEHLVAAKLVFVLCGLTAEGLNQCSTTIEERFKLL</sequence>
<protein>
    <submittedName>
        <fullName evidence="2">GLOBIN domain-containing protein</fullName>
    </submittedName>
</protein>
<accession>A0A1I7YIK3</accession>
<keyword evidence="1" id="KW-1185">Reference proteome</keyword>
<reference evidence="2" key="1">
    <citation type="submission" date="2016-11" db="UniProtKB">
        <authorList>
            <consortium name="WormBaseParasite"/>
        </authorList>
    </citation>
    <scope>IDENTIFICATION</scope>
</reference>
<dbReference type="Proteomes" id="UP000095287">
    <property type="component" value="Unplaced"/>
</dbReference>
<organism evidence="1 2">
    <name type="scientific">Steinernema glaseri</name>
    <dbReference type="NCBI Taxonomy" id="37863"/>
    <lineage>
        <taxon>Eukaryota</taxon>
        <taxon>Metazoa</taxon>
        <taxon>Ecdysozoa</taxon>
        <taxon>Nematoda</taxon>
        <taxon>Chromadorea</taxon>
        <taxon>Rhabditida</taxon>
        <taxon>Tylenchina</taxon>
        <taxon>Panagrolaimomorpha</taxon>
        <taxon>Strongyloidoidea</taxon>
        <taxon>Steinernematidae</taxon>
        <taxon>Steinernema</taxon>
    </lineage>
</organism>
<evidence type="ECO:0000313" key="1">
    <source>
        <dbReference type="Proteomes" id="UP000095287"/>
    </source>
</evidence>
<dbReference type="AlphaFoldDB" id="A0A1I7YIK3"/>
<proteinExistence type="predicted"/>
<evidence type="ECO:0000313" key="2">
    <source>
        <dbReference type="WBParaSite" id="L893_g16701.t1"/>
    </source>
</evidence>
<name>A0A1I7YIK3_9BILA</name>
<dbReference type="WBParaSite" id="L893_g16701.t1">
    <property type="protein sequence ID" value="L893_g16701.t1"/>
    <property type="gene ID" value="L893_g16701"/>
</dbReference>